<evidence type="ECO:0000256" key="1">
    <source>
        <dbReference type="SAM" id="SignalP"/>
    </source>
</evidence>
<sequence>MFRTTFYAVVLSGLAVLSLSSFAKADERHVTQSCGAPSQATFFVTRAQT</sequence>
<dbReference type="Proteomes" id="UP000220836">
    <property type="component" value="Unassembled WGS sequence"/>
</dbReference>
<keyword evidence="1" id="KW-0732">Signal</keyword>
<reference evidence="2 3" key="1">
    <citation type="submission" date="2017-05" db="EMBL/GenBank/DDBJ databases">
        <authorList>
            <person name="Song R."/>
            <person name="Chenine A.L."/>
            <person name="Ruprecht R.M."/>
        </authorList>
    </citation>
    <scope>NUCLEOTIDE SEQUENCE [LARGE SCALE GENOMIC DNA]</scope>
    <source>
        <strain evidence="2 3">CECT 8663</strain>
    </source>
</reference>
<feature type="signal peptide" evidence="1">
    <location>
        <begin position="1"/>
        <end position="25"/>
    </location>
</feature>
<proteinExistence type="predicted"/>
<keyword evidence="3" id="KW-1185">Reference proteome</keyword>
<dbReference type="EMBL" id="FXYH01000018">
    <property type="protein sequence ID" value="SMX48754.1"/>
    <property type="molecule type" value="Genomic_DNA"/>
</dbReference>
<protein>
    <submittedName>
        <fullName evidence="2">Uncharacterized protein</fullName>
    </submittedName>
</protein>
<evidence type="ECO:0000313" key="3">
    <source>
        <dbReference type="Proteomes" id="UP000220836"/>
    </source>
</evidence>
<gene>
    <name evidence="2" type="ORF">PEV8663_03943</name>
</gene>
<name>A0A238L0Y6_9RHOB</name>
<dbReference type="AlphaFoldDB" id="A0A238L0Y6"/>
<dbReference type="RefSeq" id="WP_170125920.1">
    <property type="nucleotide sequence ID" value="NZ_CBDIHF020000004.1"/>
</dbReference>
<organism evidence="2 3">
    <name type="scientific">Pelagimonas varians</name>
    <dbReference type="NCBI Taxonomy" id="696760"/>
    <lineage>
        <taxon>Bacteria</taxon>
        <taxon>Pseudomonadati</taxon>
        <taxon>Pseudomonadota</taxon>
        <taxon>Alphaproteobacteria</taxon>
        <taxon>Rhodobacterales</taxon>
        <taxon>Roseobacteraceae</taxon>
        <taxon>Pelagimonas</taxon>
    </lineage>
</organism>
<evidence type="ECO:0000313" key="2">
    <source>
        <dbReference type="EMBL" id="SMX48754.1"/>
    </source>
</evidence>
<feature type="chain" id="PRO_5012240889" evidence="1">
    <location>
        <begin position="26"/>
        <end position="49"/>
    </location>
</feature>
<accession>A0A238L0Y6</accession>